<sequence length="465" mass="50144">MYLIIILLNRTSRSIFGGLLFLVLINSLSSCKFFCKQCCEKSVEKPWYSSANLLLPNTVNDTTIRKAIRKAAEEAGGSLADDDIRIRRCPCDSLVNLELPPGWIIEGHDPGGVAVRSPGGGQSGGVDLPGSGSLTVGLNFLINTYDPSQQTDNREVAGRGYAGKGIIPPDNPATSKQIKVAVFDSGFLPGANYLSDSYLLSTTSCTNDALDPAKTNALGWNFTIEGDEKTTTDLTPVHHGSRVANLLVRQFSNSNIVPKIVPMKVLNGHNQGDLYGLMCAMKTAQKNGVKVFNMSLGYYGGLDSLFRKYIAEAHRAGIWIIVAAGNHLVDSTSLNRDLTTLNPQFYPAMFAAEFDRVVPVTTVSRDVNGLVVACIRQNYAKEYVVGAMDNSVPCYFRMHDGPGSSVLDIYGTSYASPVVAGWIARKLVESPGVLNSRADISGQISNTNQGTGNQVMANKYIKSLP</sequence>
<keyword evidence="2 5" id="KW-0645">Protease</keyword>
<dbReference type="Gene3D" id="3.40.50.200">
    <property type="entry name" value="Peptidase S8/S53 domain"/>
    <property type="match status" value="1"/>
</dbReference>
<keyword evidence="4 5" id="KW-0720">Serine protease</keyword>
<keyword evidence="3 5" id="KW-0378">Hydrolase</keyword>
<gene>
    <name evidence="7" type="ORF">SAMN06269250_6082</name>
</gene>
<dbReference type="EMBL" id="OCNH01000008">
    <property type="protein sequence ID" value="SOD98433.1"/>
    <property type="molecule type" value="Genomic_DNA"/>
</dbReference>
<dbReference type="InterPro" id="IPR000209">
    <property type="entry name" value="Peptidase_S8/S53_dom"/>
</dbReference>
<dbReference type="GO" id="GO:0006508">
    <property type="term" value="P:proteolysis"/>
    <property type="evidence" value="ECO:0007669"/>
    <property type="project" value="UniProtKB-KW"/>
</dbReference>
<dbReference type="PANTHER" id="PTHR43806:SF11">
    <property type="entry name" value="CEREVISIN-RELATED"/>
    <property type="match status" value="1"/>
</dbReference>
<dbReference type="AlphaFoldDB" id="A0A286GSB7"/>
<accession>A0A286GSB7</accession>
<feature type="active site" description="Charge relay system" evidence="5">
    <location>
        <position position="239"/>
    </location>
</feature>
<evidence type="ECO:0000256" key="4">
    <source>
        <dbReference type="ARBA" id="ARBA00022825"/>
    </source>
</evidence>
<evidence type="ECO:0000256" key="5">
    <source>
        <dbReference type="PROSITE-ProRule" id="PRU01240"/>
    </source>
</evidence>
<evidence type="ECO:0000256" key="1">
    <source>
        <dbReference type="ARBA" id="ARBA00011073"/>
    </source>
</evidence>
<evidence type="ECO:0000313" key="8">
    <source>
        <dbReference type="Proteomes" id="UP000219452"/>
    </source>
</evidence>
<organism evidence="7 8">
    <name type="scientific">Spirosoma fluviale</name>
    <dbReference type="NCBI Taxonomy" id="1597977"/>
    <lineage>
        <taxon>Bacteria</taxon>
        <taxon>Pseudomonadati</taxon>
        <taxon>Bacteroidota</taxon>
        <taxon>Cytophagia</taxon>
        <taxon>Cytophagales</taxon>
        <taxon>Cytophagaceae</taxon>
        <taxon>Spirosoma</taxon>
    </lineage>
</organism>
<dbReference type="InterPro" id="IPR050131">
    <property type="entry name" value="Peptidase_S8_subtilisin-like"/>
</dbReference>
<reference evidence="8" key="1">
    <citation type="submission" date="2017-09" db="EMBL/GenBank/DDBJ databases">
        <authorList>
            <person name="Varghese N."/>
            <person name="Submissions S."/>
        </authorList>
    </citation>
    <scope>NUCLEOTIDE SEQUENCE [LARGE SCALE GENOMIC DNA]</scope>
    <source>
        <strain evidence="8">DSM 29961</strain>
    </source>
</reference>
<comment type="similarity">
    <text evidence="1 5">Belongs to the peptidase S8 family.</text>
</comment>
<dbReference type="PANTHER" id="PTHR43806">
    <property type="entry name" value="PEPTIDASE S8"/>
    <property type="match status" value="1"/>
</dbReference>
<dbReference type="SUPFAM" id="SSF52743">
    <property type="entry name" value="Subtilisin-like"/>
    <property type="match status" value="1"/>
</dbReference>
<feature type="active site" description="Charge relay system" evidence="5">
    <location>
        <position position="413"/>
    </location>
</feature>
<evidence type="ECO:0000256" key="2">
    <source>
        <dbReference type="ARBA" id="ARBA00022670"/>
    </source>
</evidence>
<dbReference type="OrthoDB" id="1489285at2"/>
<evidence type="ECO:0000259" key="6">
    <source>
        <dbReference type="Pfam" id="PF00082"/>
    </source>
</evidence>
<keyword evidence="8" id="KW-1185">Reference proteome</keyword>
<name>A0A286GSB7_9BACT</name>
<dbReference type="Pfam" id="PF00082">
    <property type="entry name" value="Peptidase_S8"/>
    <property type="match status" value="1"/>
</dbReference>
<dbReference type="InterPro" id="IPR036852">
    <property type="entry name" value="Peptidase_S8/S53_dom_sf"/>
</dbReference>
<protein>
    <submittedName>
        <fullName evidence="7">Subtilase family protein</fullName>
    </submittedName>
</protein>
<feature type="active site" description="Charge relay system" evidence="5">
    <location>
        <position position="184"/>
    </location>
</feature>
<proteinExistence type="inferred from homology"/>
<dbReference type="GO" id="GO:0004252">
    <property type="term" value="F:serine-type endopeptidase activity"/>
    <property type="evidence" value="ECO:0007669"/>
    <property type="project" value="UniProtKB-UniRule"/>
</dbReference>
<evidence type="ECO:0000313" key="7">
    <source>
        <dbReference type="EMBL" id="SOD98433.1"/>
    </source>
</evidence>
<dbReference type="Proteomes" id="UP000219452">
    <property type="component" value="Unassembled WGS sequence"/>
</dbReference>
<evidence type="ECO:0000256" key="3">
    <source>
        <dbReference type="ARBA" id="ARBA00022801"/>
    </source>
</evidence>
<dbReference type="PROSITE" id="PS51892">
    <property type="entry name" value="SUBTILASE"/>
    <property type="match status" value="1"/>
</dbReference>
<feature type="domain" description="Peptidase S8/S53" evidence="6">
    <location>
        <begin position="176"/>
        <end position="448"/>
    </location>
</feature>